<evidence type="ECO:0000259" key="1">
    <source>
        <dbReference type="Pfam" id="PF01973"/>
    </source>
</evidence>
<reference evidence="3 4" key="1">
    <citation type="submission" date="2021-04" db="EMBL/GenBank/DDBJ databases">
        <title>Draft genome sequence of Paenibacillus cisolokensis, LC2-13A.</title>
        <authorList>
            <person name="Uke A."/>
            <person name="Chhe C."/>
            <person name="Baramee S."/>
            <person name="Kosugi A."/>
        </authorList>
    </citation>
    <scope>NUCLEOTIDE SEQUENCE [LARGE SCALE GENOMIC DNA]</scope>
    <source>
        <strain evidence="3 4">LC2-13A</strain>
    </source>
</reference>
<evidence type="ECO:0000313" key="3">
    <source>
        <dbReference type="EMBL" id="GIQ62827.1"/>
    </source>
</evidence>
<feature type="domain" description="6-hydroxymethylpterin diphosphokinase MptE-like" evidence="1">
    <location>
        <begin position="145"/>
        <end position="273"/>
    </location>
</feature>
<evidence type="ECO:0000313" key="4">
    <source>
        <dbReference type="Proteomes" id="UP000680304"/>
    </source>
</evidence>
<evidence type="ECO:0000259" key="2">
    <source>
        <dbReference type="Pfam" id="PF20157"/>
    </source>
</evidence>
<comment type="caution">
    <text evidence="3">The sequence shown here is derived from an EMBL/GenBank/DDBJ whole genome shotgun (WGS) entry which is preliminary data.</text>
</comment>
<dbReference type="Pfam" id="PF01973">
    <property type="entry name" value="MptE-like"/>
    <property type="match status" value="1"/>
</dbReference>
<sequence>MEETVRWLEMNAEQIGQSKHILVYGFGLGYHIERVIEQYPDRTVHIMEPDIEVFLAAIEARDLTHIFNYPNIGIFGLGNDALTNVQFAQSVKTYIVDSFCSLFVPAYLRLYADEVSGFTKVFREMVLSERTNYATQILFKREWPENIVKNLPKTFEGRHLRNLQGYFRDMPALIVGSGPSLDQDLERIRQLQDHVPIFAAGSSIQGLLDKGIKPHMIVSIDGSEKNYEVFQDLDVSDIPFVYASYIKHKIIKELNSNLYHVFMSSDTITSHLFNMKGQSISLFQRLP</sequence>
<dbReference type="RefSeq" id="WP_213528178.1">
    <property type="nucleotide sequence ID" value="NZ_BOVJ01000043.1"/>
</dbReference>
<protein>
    <recommendedName>
        <fullName evidence="5">DUF115 domain-containing protein</fullName>
    </recommendedName>
</protein>
<feature type="domain" description="Glycosyltransferase Maf N-terminal" evidence="2">
    <location>
        <begin position="16"/>
        <end position="68"/>
    </location>
</feature>
<evidence type="ECO:0008006" key="5">
    <source>
        <dbReference type="Google" id="ProtNLM"/>
    </source>
</evidence>
<gene>
    <name evidence="3" type="ORF">PACILC2_13950</name>
</gene>
<dbReference type="PANTHER" id="PTHR41786:SF1">
    <property type="entry name" value="6-HYDROXYMETHYLPTERIN DIPHOSPHOKINASE MPTE-LIKE DOMAIN-CONTAINING PROTEIN"/>
    <property type="match status" value="1"/>
</dbReference>
<dbReference type="InterPro" id="IPR002826">
    <property type="entry name" value="MptE-like"/>
</dbReference>
<organism evidence="3 4">
    <name type="scientific">Paenibacillus cisolokensis</name>
    <dbReference type="NCBI Taxonomy" id="1658519"/>
    <lineage>
        <taxon>Bacteria</taxon>
        <taxon>Bacillati</taxon>
        <taxon>Bacillota</taxon>
        <taxon>Bacilli</taxon>
        <taxon>Bacillales</taxon>
        <taxon>Paenibacillaceae</taxon>
        <taxon>Paenibacillus</taxon>
    </lineage>
</organism>
<keyword evidence="4" id="KW-1185">Reference proteome</keyword>
<proteinExistence type="predicted"/>
<dbReference type="Proteomes" id="UP000680304">
    <property type="component" value="Unassembled WGS sequence"/>
</dbReference>
<dbReference type="EMBL" id="BOVJ01000043">
    <property type="protein sequence ID" value="GIQ62827.1"/>
    <property type="molecule type" value="Genomic_DNA"/>
</dbReference>
<name>A0ABQ4N3U0_9BACL</name>
<dbReference type="InterPro" id="IPR045376">
    <property type="entry name" value="Maf_N"/>
</dbReference>
<dbReference type="PANTHER" id="PTHR41786">
    <property type="entry name" value="MOTILITY ACCESSORY FACTOR MAF"/>
    <property type="match status" value="1"/>
</dbReference>
<dbReference type="Pfam" id="PF20157">
    <property type="entry name" value="Maf_flag10_N"/>
    <property type="match status" value="1"/>
</dbReference>
<accession>A0ABQ4N3U0</accession>